<gene>
    <name evidence="1" type="ORF">P43SY_010829</name>
</gene>
<dbReference type="Gene3D" id="3.40.50.10140">
    <property type="entry name" value="Toll/interleukin-1 receptor homology (TIR) domain"/>
    <property type="match status" value="1"/>
</dbReference>
<accession>A0AAD5Q1Y1</accession>
<dbReference type="InterPro" id="IPR035897">
    <property type="entry name" value="Toll_tir_struct_dom_sf"/>
</dbReference>
<organism evidence="1 2">
    <name type="scientific">Pythium insidiosum</name>
    <name type="common">Pythiosis disease agent</name>
    <dbReference type="NCBI Taxonomy" id="114742"/>
    <lineage>
        <taxon>Eukaryota</taxon>
        <taxon>Sar</taxon>
        <taxon>Stramenopiles</taxon>
        <taxon>Oomycota</taxon>
        <taxon>Peronosporomycetes</taxon>
        <taxon>Pythiales</taxon>
        <taxon>Pythiaceae</taxon>
        <taxon>Pythium</taxon>
    </lineage>
</organism>
<keyword evidence="2" id="KW-1185">Reference proteome</keyword>
<proteinExistence type="predicted"/>
<dbReference type="Proteomes" id="UP001209570">
    <property type="component" value="Unassembled WGS sequence"/>
</dbReference>
<sequence>MEELAFAKEVQVPVVAISCGKMNLSEELQVYLFTRQIVPFGDAIVSAEANSCRGGMMTFSIDEGEFKSSLQSLIDGLRDEVELHRKIAYRIEDDYDESGDDWEAELPRLRRHRIPVKVDSMSHMSSMKERILAAKDAILQSSVFLVVLSEQSVKTELVSDQLAFAEDKGKLIVPVYYSKRPDLLDSTLRQLLEQERGALVFGNDLSFGRGFEELMEELWLAVEASKEPDRRKECPDDSFIIFTATSPHW</sequence>
<evidence type="ECO:0000313" key="1">
    <source>
        <dbReference type="EMBL" id="KAJ0391827.1"/>
    </source>
</evidence>
<evidence type="ECO:0008006" key="3">
    <source>
        <dbReference type="Google" id="ProtNLM"/>
    </source>
</evidence>
<protein>
    <recommendedName>
        <fullName evidence="3">TIR domain-containing protein</fullName>
    </recommendedName>
</protein>
<evidence type="ECO:0000313" key="2">
    <source>
        <dbReference type="Proteomes" id="UP001209570"/>
    </source>
</evidence>
<dbReference type="SUPFAM" id="SSF52200">
    <property type="entry name" value="Toll/Interleukin receptor TIR domain"/>
    <property type="match status" value="1"/>
</dbReference>
<comment type="caution">
    <text evidence="1">The sequence shown here is derived from an EMBL/GenBank/DDBJ whole genome shotgun (WGS) entry which is preliminary data.</text>
</comment>
<name>A0AAD5Q1Y1_PYTIN</name>
<reference evidence="1" key="1">
    <citation type="submission" date="2021-12" db="EMBL/GenBank/DDBJ databases">
        <title>Prjna785345.</title>
        <authorList>
            <person name="Rujirawat T."/>
            <person name="Krajaejun T."/>
        </authorList>
    </citation>
    <scope>NUCLEOTIDE SEQUENCE</scope>
    <source>
        <strain evidence="1">Pi057C3</strain>
    </source>
</reference>
<dbReference type="EMBL" id="JAKCXM010000820">
    <property type="protein sequence ID" value="KAJ0391827.1"/>
    <property type="molecule type" value="Genomic_DNA"/>
</dbReference>
<dbReference type="AlphaFoldDB" id="A0AAD5Q1Y1"/>